<accession>A0A7S2ZSA9</accession>
<dbReference type="AlphaFoldDB" id="A0A7S2ZSA9"/>
<protein>
    <recommendedName>
        <fullName evidence="1">F-box domain-containing protein</fullName>
    </recommendedName>
</protein>
<feature type="domain" description="F-box" evidence="1">
    <location>
        <begin position="11"/>
        <end position="47"/>
    </location>
</feature>
<sequence length="120" mass="14058">MDPFLREDLSRCILRWVDDGPTLTRCAQVCKMWRDIVAEDESWYMACRVMGWTRSNSGRWRRIFFLNYCRMKNLCPGCLGNRHLDMDEESLFTVVPICSWIKSSGRARLGTVSRTLIGQD</sequence>
<name>A0A7S2ZSA9_9RHOD</name>
<dbReference type="SUPFAM" id="SSF81383">
    <property type="entry name" value="F-box domain"/>
    <property type="match status" value="1"/>
</dbReference>
<evidence type="ECO:0000259" key="1">
    <source>
        <dbReference type="Pfam" id="PF12937"/>
    </source>
</evidence>
<reference evidence="2" key="1">
    <citation type="submission" date="2021-01" db="EMBL/GenBank/DDBJ databases">
        <authorList>
            <person name="Corre E."/>
            <person name="Pelletier E."/>
            <person name="Niang G."/>
            <person name="Scheremetjew M."/>
            <person name="Finn R."/>
            <person name="Kale V."/>
            <person name="Holt S."/>
            <person name="Cochrane G."/>
            <person name="Meng A."/>
            <person name="Brown T."/>
            <person name="Cohen L."/>
        </authorList>
    </citation>
    <scope>NUCLEOTIDE SEQUENCE</scope>
    <source>
        <strain evidence="2">CCMP 769</strain>
    </source>
</reference>
<organism evidence="2">
    <name type="scientific">Rhodosorus marinus</name>
    <dbReference type="NCBI Taxonomy" id="101924"/>
    <lineage>
        <taxon>Eukaryota</taxon>
        <taxon>Rhodophyta</taxon>
        <taxon>Stylonematophyceae</taxon>
        <taxon>Stylonematales</taxon>
        <taxon>Stylonemataceae</taxon>
        <taxon>Rhodosorus</taxon>
    </lineage>
</organism>
<dbReference type="EMBL" id="HBHW01020927">
    <property type="protein sequence ID" value="CAE0048208.1"/>
    <property type="molecule type" value="Transcribed_RNA"/>
</dbReference>
<dbReference type="Pfam" id="PF12937">
    <property type="entry name" value="F-box-like"/>
    <property type="match status" value="1"/>
</dbReference>
<gene>
    <name evidence="2" type="ORF">RMAR00112_LOCUS16197</name>
</gene>
<dbReference type="Gene3D" id="1.20.1280.50">
    <property type="match status" value="1"/>
</dbReference>
<evidence type="ECO:0000313" key="2">
    <source>
        <dbReference type="EMBL" id="CAE0048208.1"/>
    </source>
</evidence>
<proteinExistence type="predicted"/>
<dbReference type="InterPro" id="IPR036047">
    <property type="entry name" value="F-box-like_dom_sf"/>
</dbReference>
<dbReference type="InterPro" id="IPR001810">
    <property type="entry name" value="F-box_dom"/>
</dbReference>